<dbReference type="GO" id="GO:0016746">
    <property type="term" value="F:acyltransferase activity"/>
    <property type="evidence" value="ECO:0007669"/>
    <property type="project" value="UniProtKB-KW"/>
</dbReference>
<dbReference type="PANTHER" id="PTHR43792">
    <property type="entry name" value="GNAT FAMILY, PUTATIVE (AFU_ORTHOLOGUE AFUA_3G00765)-RELATED-RELATED"/>
    <property type="match status" value="1"/>
</dbReference>
<keyword evidence="2" id="KW-0808">Transferase</keyword>
<dbReference type="Pfam" id="PF13302">
    <property type="entry name" value="Acetyltransf_3"/>
    <property type="match status" value="1"/>
</dbReference>
<sequence>MEKMSETARVRLRPLTESDFPGYQRLLTLPAVAAANGSPADADPEQVKRWLAADRQSPFAFTIEDKATRRFMGTILFYQHTGDAGEPSTGEYDLGYFLDPIDWGQGIMPEALDGSLQLVRQASQQPQTVWATCYLSNHRSARVLEKLGFQLVLDHFVGPSITGEPVAPQALYRLTLQPVEK</sequence>
<evidence type="ECO:0000259" key="1">
    <source>
        <dbReference type="PROSITE" id="PS51186"/>
    </source>
</evidence>
<dbReference type="InterPro" id="IPR000182">
    <property type="entry name" value="GNAT_dom"/>
</dbReference>
<keyword evidence="3" id="KW-1185">Reference proteome</keyword>
<dbReference type="InterPro" id="IPR051531">
    <property type="entry name" value="N-acetyltransferase"/>
</dbReference>
<comment type="caution">
    <text evidence="2">The sequence shown here is derived from an EMBL/GenBank/DDBJ whole genome shotgun (WGS) entry which is preliminary data.</text>
</comment>
<dbReference type="SUPFAM" id="SSF55729">
    <property type="entry name" value="Acyl-CoA N-acyltransferases (Nat)"/>
    <property type="match status" value="1"/>
</dbReference>
<dbReference type="RefSeq" id="WP_203646216.1">
    <property type="nucleotide sequence ID" value="NZ_BOLN01000009.1"/>
</dbReference>
<dbReference type="PANTHER" id="PTHR43792:SF1">
    <property type="entry name" value="N-ACETYLTRANSFERASE DOMAIN-CONTAINING PROTEIN"/>
    <property type="match status" value="1"/>
</dbReference>
<dbReference type="PROSITE" id="PS51186">
    <property type="entry name" value="GNAT"/>
    <property type="match status" value="1"/>
</dbReference>
<organism evidence="2 3">
    <name type="scientific">Levilactobacillus lanxiensis</name>
    <dbReference type="NCBI Taxonomy" id="2799568"/>
    <lineage>
        <taxon>Bacteria</taxon>
        <taxon>Bacillati</taxon>
        <taxon>Bacillota</taxon>
        <taxon>Bacilli</taxon>
        <taxon>Lactobacillales</taxon>
        <taxon>Lactobacillaceae</taxon>
        <taxon>Levilactobacillus</taxon>
    </lineage>
</organism>
<keyword evidence="2" id="KW-0012">Acyltransferase</keyword>
<accession>A0ABW4D6D7</accession>
<feature type="domain" description="N-acetyltransferase" evidence="1">
    <location>
        <begin position="10"/>
        <end position="177"/>
    </location>
</feature>
<dbReference type="Gene3D" id="3.40.630.30">
    <property type="match status" value="1"/>
</dbReference>
<reference evidence="3" key="1">
    <citation type="journal article" date="2019" name="Int. J. Syst. Evol. Microbiol.">
        <title>The Global Catalogue of Microorganisms (GCM) 10K type strain sequencing project: providing services to taxonomists for standard genome sequencing and annotation.</title>
        <authorList>
            <consortium name="The Broad Institute Genomics Platform"/>
            <consortium name="The Broad Institute Genome Sequencing Center for Infectious Disease"/>
            <person name="Wu L."/>
            <person name="Ma J."/>
        </authorList>
    </citation>
    <scope>NUCLEOTIDE SEQUENCE [LARGE SCALE GENOMIC DNA]</scope>
    <source>
        <strain evidence="3">CCM 8979</strain>
    </source>
</reference>
<proteinExistence type="predicted"/>
<gene>
    <name evidence="2" type="ORF">ACFQ44_10940</name>
</gene>
<dbReference type="Proteomes" id="UP001597189">
    <property type="component" value="Unassembled WGS sequence"/>
</dbReference>
<evidence type="ECO:0000313" key="2">
    <source>
        <dbReference type="EMBL" id="MFD1456181.1"/>
    </source>
</evidence>
<evidence type="ECO:0000313" key="3">
    <source>
        <dbReference type="Proteomes" id="UP001597189"/>
    </source>
</evidence>
<protein>
    <submittedName>
        <fullName evidence="2">GNAT family N-acetyltransferase</fullName>
        <ecNumber evidence="2">2.3.-.-</ecNumber>
    </submittedName>
</protein>
<dbReference type="InterPro" id="IPR016181">
    <property type="entry name" value="Acyl_CoA_acyltransferase"/>
</dbReference>
<dbReference type="EMBL" id="JBHTOD010000009">
    <property type="protein sequence ID" value="MFD1456181.1"/>
    <property type="molecule type" value="Genomic_DNA"/>
</dbReference>
<name>A0ABW4D6D7_9LACO</name>
<dbReference type="EC" id="2.3.-.-" evidence="2"/>